<dbReference type="EMBL" id="CP000743">
    <property type="protein sequence ID" value="ABR56640.1"/>
    <property type="molecule type" value="Genomic_DNA"/>
</dbReference>
<reference evidence="2" key="1">
    <citation type="submission" date="2007-06" db="EMBL/GenBank/DDBJ databases">
        <title>Complete sequence of Methanococcus aeolicus Nankai-3.</title>
        <authorList>
            <consortium name="US DOE Joint Genome Institute"/>
            <person name="Copeland A."/>
            <person name="Lucas S."/>
            <person name="Lapidus A."/>
            <person name="Barry K."/>
            <person name="Glavina del Rio T."/>
            <person name="Dalin E."/>
            <person name="Tice H."/>
            <person name="Pitluck S."/>
            <person name="Chain P."/>
            <person name="Malfatti S."/>
            <person name="Shin M."/>
            <person name="Vergez L."/>
            <person name="Schmutz J."/>
            <person name="Larimer F."/>
            <person name="Land M."/>
            <person name="Hauser L."/>
            <person name="Kyrpides N."/>
            <person name="Lykidis A."/>
            <person name="Sieprawska-Lupa M."/>
            <person name="Whitman W.B."/>
            <person name="Richardson P."/>
        </authorList>
    </citation>
    <scope>NUCLEOTIDE SEQUENCE [LARGE SCALE GENOMIC DNA]</scope>
    <source>
        <strain evidence="2">Nankai-3</strain>
    </source>
</reference>
<keyword evidence="1" id="KW-0812">Transmembrane</keyword>
<organism evidence="2 3">
    <name type="scientific">Methanococcus aeolicus (strain ATCC BAA-1280 / DSM 17508 / OCM 812 / Nankai-3)</name>
    <dbReference type="NCBI Taxonomy" id="419665"/>
    <lineage>
        <taxon>Archaea</taxon>
        <taxon>Methanobacteriati</taxon>
        <taxon>Methanobacteriota</taxon>
        <taxon>Methanomada group</taxon>
        <taxon>Methanococci</taxon>
        <taxon>Methanococcales</taxon>
        <taxon>Methanococcaceae</taxon>
        <taxon>Methanococcus</taxon>
    </lineage>
</organism>
<keyword evidence="1" id="KW-1133">Transmembrane helix</keyword>
<dbReference type="AlphaFoldDB" id="A6UVW8"/>
<protein>
    <submittedName>
        <fullName evidence="2">Uncharacterized protein</fullName>
    </submittedName>
</protein>
<sequence length="82" mass="9414">MENIVIGKKMKENDIIVKLEKKYKKKRKNSLFGSILMGISIIFLEISLLIFMGFIDIDIIFGIISLIIVSILMSIGIYLNNY</sequence>
<accession>A6UVW8</accession>
<dbReference type="eggNOG" id="arCOG11302">
    <property type="taxonomic scope" value="Archaea"/>
</dbReference>
<feature type="transmembrane region" description="Helical" evidence="1">
    <location>
        <begin position="59"/>
        <end position="79"/>
    </location>
</feature>
<dbReference type="KEGG" id="mae:Maeo_1062"/>
<dbReference type="STRING" id="419665.Maeo_1062"/>
<keyword evidence="1" id="KW-0472">Membrane</keyword>
<feature type="transmembrane region" description="Helical" evidence="1">
    <location>
        <begin position="31"/>
        <end position="53"/>
    </location>
</feature>
<evidence type="ECO:0000313" key="3">
    <source>
        <dbReference type="Proteomes" id="UP000001106"/>
    </source>
</evidence>
<evidence type="ECO:0000313" key="2">
    <source>
        <dbReference type="EMBL" id="ABR56640.1"/>
    </source>
</evidence>
<name>A6UVW8_META3</name>
<gene>
    <name evidence="2" type="ordered locus">Maeo_1062</name>
</gene>
<proteinExistence type="predicted"/>
<dbReference type="Proteomes" id="UP000001106">
    <property type="component" value="Chromosome"/>
</dbReference>
<evidence type="ECO:0000256" key="1">
    <source>
        <dbReference type="SAM" id="Phobius"/>
    </source>
</evidence>
<dbReference type="HOGENOM" id="CLU_176003_0_0_2"/>
<keyword evidence="3" id="KW-1185">Reference proteome</keyword>